<dbReference type="PANTHER" id="PTHR13222:SF1">
    <property type="entry name" value="RB1-INDUCIBLE COILED-COIL PROTEIN 1"/>
    <property type="match status" value="1"/>
</dbReference>
<name>A0A5N5T266_9CRUS</name>
<gene>
    <name evidence="4" type="primary">RB1CC1</name>
    <name evidence="4" type="ORF">Anas_07607</name>
</gene>
<dbReference type="Proteomes" id="UP000326759">
    <property type="component" value="Unassembled WGS sequence"/>
</dbReference>
<keyword evidence="1" id="KW-0175">Coiled coil</keyword>
<feature type="domain" description="Ubiquitin-like" evidence="3">
    <location>
        <begin position="24"/>
        <end position="67"/>
    </location>
</feature>
<dbReference type="PANTHER" id="PTHR13222">
    <property type="entry name" value="RB1-INDUCIBLE COILED-COIL"/>
    <property type="match status" value="1"/>
</dbReference>
<dbReference type="InterPro" id="IPR000626">
    <property type="entry name" value="Ubiquitin-like_dom"/>
</dbReference>
<organism evidence="4 5">
    <name type="scientific">Armadillidium nasatum</name>
    <dbReference type="NCBI Taxonomy" id="96803"/>
    <lineage>
        <taxon>Eukaryota</taxon>
        <taxon>Metazoa</taxon>
        <taxon>Ecdysozoa</taxon>
        <taxon>Arthropoda</taxon>
        <taxon>Crustacea</taxon>
        <taxon>Multicrustacea</taxon>
        <taxon>Malacostraca</taxon>
        <taxon>Eumalacostraca</taxon>
        <taxon>Peracarida</taxon>
        <taxon>Isopoda</taxon>
        <taxon>Oniscidea</taxon>
        <taxon>Crinocheta</taxon>
        <taxon>Armadillidiidae</taxon>
        <taxon>Armadillidium</taxon>
    </lineage>
</organism>
<dbReference type="EMBL" id="SEYY01018764">
    <property type="protein sequence ID" value="KAB7499020.1"/>
    <property type="molecule type" value="Genomic_DNA"/>
</dbReference>
<feature type="region of interest" description="Disordered" evidence="2">
    <location>
        <begin position="662"/>
        <end position="687"/>
    </location>
</feature>
<feature type="region of interest" description="Disordered" evidence="2">
    <location>
        <begin position="577"/>
        <end position="620"/>
    </location>
</feature>
<protein>
    <submittedName>
        <fullName evidence="4">RB1-inducible coiled-coil protein 1</fullName>
    </submittedName>
</protein>
<keyword evidence="5" id="KW-1185">Reference proteome</keyword>
<dbReference type="InterPro" id="IPR040040">
    <property type="entry name" value="ATG11"/>
</dbReference>
<sequence length="1296" mass="150506">MLYVFHVIECHMMTFEMNMALQRVRELKVVIKEKTGIPHDNQVLLISGGSSLPDDDFVCNYSFSSDTNPIFLFDTSSLHDDGSYRTSTMRLEAEEKKVNLIETSMKDRLEETLRLFPNKKAVCENTSLAKQIYELSNIQLKAAEDSVRSQHLQQQGWGCVVANLEECFLVLRRDAEKFFPNMDGVLQLLEEKKHIINNFEKDLQLLRKIPLLPVLRIHSHKIGESLYSKLTEDTYKSQSSQSLEISNTTYVESYTENFSDPNRLINLHEWMDIDKVLDIRNVRACIEKMTRAKYEEVRKDFEKLIRENQSNTTVKEISGLGSRLCILNNDLEGVKKSIDEQRNLAESIQKNLISSNSAKDDSIYPKLCETHAINLQIMLENLIRNVQKLYQTIFTQDKCIEYAKKHLKIITHIHIMPELYFMAISEVIRRQQFCRKYVEWTNLLSCEAKEIWEKETKVRKDFSFQHGSHLLLTLFPGLKRGDVPPFATEKPEPFDQNLPQFSKESLDLLREMVPELSHLLTFEEPIAVPSIVEAGLRMNENVNTLTPSSYGKDAASAELFTSAVASSLKGSLTHHTLERTNIRESSQKEHSTSRPSSLLRDQPESETDTEEFEKVCGSISDGTYSPTELTIFFRSTSSPECVISPSSQLSPEEFISPDYYIDESMPSSYSESTGTTTTTSSSVDAGGRNHRYHYPYHRYPHLQSHRISAAAGGQVRGHRIVSSELQKQIEEKDMTVAKLQNELESSRSQVETLQSRLNALSTLNYKSVLKDLRQEMENLKGKVMNDETSYISYISEVSSKILEVLEKRLKGWINDERSQLIAENEDTVKKLTLEHEIEMENLRGKWQEEEKLKLNEIESLKEDIRKTTELLQKSQYEKENLQKAMEEKFEKIYKEKEENIRKILGATYMEHEKKSLEFQKQELEIDFNKEKLKLVEMHREELKYKLEEVKQSCEIESQKRLAKEQEEAEKLHIEDLQKCRDLWEAQKEEEVENKKEELKAQLKADYDQSLETTKLQYKMDLETLRSRFRMMTTANMDKSPSETSLEKFERGDFVETVYHDVMLTKLREELLAEKEKALDELTKNLEAKHSLSLEQEKEKVIEDLRLRVEFLSDETEKLRKMNSKAQEEGLGIVAMLPNVEDLQKQCNVYKKEIERLEKEVQRAKRLSFISEKHPDLFTDDTTQGAMSPGVSDIQSVETSIQKVQQENRELRNALARTNSDRKRVSLDDAQPHDIVLVVWDEMYSQYRILLEHQTTLHFLHSDSYAALGLSKGTEKPERLYCTAQVTKKKEFCQAKR</sequence>
<feature type="coiled-coil region" evidence="1">
    <location>
        <begin position="857"/>
        <end position="959"/>
    </location>
</feature>
<evidence type="ECO:0000256" key="1">
    <source>
        <dbReference type="SAM" id="Coils"/>
    </source>
</evidence>
<evidence type="ECO:0000313" key="5">
    <source>
        <dbReference type="Proteomes" id="UP000326759"/>
    </source>
</evidence>
<dbReference type="CDD" id="cd17060">
    <property type="entry name" value="Ubl_RB1CC1"/>
    <property type="match status" value="1"/>
</dbReference>
<dbReference type="InterPro" id="IPR029071">
    <property type="entry name" value="Ubiquitin-like_domsf"/>
</dbReference>
<evidence type="ECO:0000313" key="4">
    <source>
        <dbReference type="EMBL" id="KAB7499020.1"/>
    </source>
</evidence>
<proteinExistence type="predicted"/>
<dbReference type="SUPFAM" id="SSF54236">
    <property type="entry name" value="Ubiquitin-like"/>
    <property type="match status" value="1"/>
</dbReference>
<dbReference type="PROSITE" id="PS50053">
    <property type="entry name" value="UBIQUITIN_2"/>
    <property type="match status" value="1"/>
</dbReference>
<feature type="non-terminal residue" evidence="4">
    <location>
        <position position="1296"/>
    </location>
</feature>
<dbReference type="GO" id="GO:0061709">
    <property type="term" value="P:reticulophagy"/>
    <property type="evidence" value="ECO:0007669"/>
    <property type="project" value="TreeGrafter"/>
</dbReference>
<dbReference type="GO" id="GO:0060090">
    <property type="term" value="F:molecular adaptor activity"/>
    <property type="evidence" value="ECO:0007669"/>
    <property type="project" value="TreeGrafter"/>
</dbReference>
<feature type="coiled-coil region" evidence="1">
    <location>
        <begin position="1067"/>
        <end position="1166"/>
    </location>
</feature>
<dbReference type="GO" id="GO:0061723">
    <property type="term" value="P:glycophagy"/>
    <property type="evidence" value="ECO:0007669"/>
    <property type="project" value="TreeGrafter"/>
</dbReference>
<dbReference type="GO" id="GO:0000422">
    <property type="term" value="P:autophagy of mitochondrion"/>
    <property type="evidence" value="ECO:0007669"/>
    <property type="project" value="TreeGrafter"/>
</dbReference>
<feature type="coiled-coil region" evidence="1">
    <location>
        <begin position="722"/>
        <end position="789"/>
    </location>
</feature>
<dbReference type="Gene3D" id="3.10.20.90">
    <property type="entry name" value="Phosphatidylinositol 3-kinase Catalytic Subunit, Chain A, domain 1"/>
    <property type="match status" value="1"/>
</dbReference>
<evidence type="ECO:0000259" key="3">
    <source>
        <dbReference type="PROSITE" id="PS50053"/>
    </source>
</evidence>
<dbReference type="GO" id="GO:0034045">
    <property type="term" value="C:phagophore assembly site membrane"/>
    <property type="evidence" value="ECO:0007669"/>
    <property type="project" value="TreeGrafter"/>
</dbReference>
<feature type="coiled-coil region" evidence="1">
    <location>
        <begin position="1193"/>
        <end position="1220"/>
    </location>
</feature>
<dbReference type="GO" id="GO:1990316">
    <property type="term" value="C:Atg1/ULK1 kinase complex"/>
    <property type="evidence" value="ECO:0007669"/>
    <property type="project" value="TreeGrafter"/>
</dbReference>
<feature type="compositionally biased region" description="Low complexity" evidence="2">
    <location>
        <begin position="667"/>
        <end position="682"/>
    </location>
</feature>
<dbReference type="GO" id="GO:0034727">
    <property type="term" value="P:piecemeal microautophagy of the nucleus"/>
    <property type="evidence" value="ECO:0007669"/>
    <property type="project" value="TreeGrafter"/>
</dbReference>
<reference evidence="4 5" key="1">
    <citation type="journal article" date="2019" name="PLoS Biol.">
        <title>Sex chromosomes control vertical transmission of feminizing Wolbachia symbionts in an isopod.</title>
        <authorList>
            <person name="Becking T."/>
            <person name="Chebbi M.A."/>
            <person name="Giraud I."/>
            <person name="Moumen B."/>
            <person name="Laverre T."/>
            <person name="Caubet Y."/>
            <person name="Peccoud J."/>
            <person name="Gilbert C."/>
            <person name="Cordaux R."/>
        </authorList>
    </citation>
    <scope>NUCLEOTIDE SEQUENCE [LARGE SCALE GENOMIC DNA]</scope>
    <source>
        <strain evidence="4">ANa2</strain>
        <tissue evidence="4">Whole body excluding digestive tract and cuticle</tissue>
    </source>
</reference>
<evidence type="ECO:0000256" key="2">
    <source>
        <dbReference type="SAM" id="MobiDB-lite"/>
    </source>
</evidence>
<comment type="caution">
    <text evidence="4">The sequence shown here is derived from an EMBL/GenBank/DDBJ whole genome shotgun (WGS) entry which is preliminary data.</text>
</comment>
<accession>A0A5N5T266</accession>
<dbReference type="GO" id="GO:0034517">
    <property type="term" value="P:ribophagy"/>
    <property type="evidence" value="ECO:0007669"/>
    <property type="project" value="TreeGrafter"/>
</dbReference>
<dbReference type="GO" id="GO:0019901">
    <property type="term" value="F:protein kinase binding"/>
    <property type="evidence" value="ECO:0007669"/>
    <property type="project" value="TreeGrafter"/>
</dbReference>
<dbReference type="OrthoDB" id="447953at2759"/>
<dbReference type="GO" id="GO:0000045">
    <property type="term" value="P:autophagosome assembly"/>
    <property type="evidence" value="ECO:0007669"/>
    <property type="project" value="InterPro"/>
</dbReference>
<feature type="compositionally biased region" description="Basic and acidic residues" evidence="2">
    <location>
        <begin position="577"/>
        <end position="592"/>
    </location>
</feature>